<keyword evidence="4" id="KW-1185">Reference proteome</keyword>
<reference evidence="3 4" key="1">
    <citation type="submission" date="2019-04" db="EMBL/GenBank/DDBJ databases">
        <authorList>
            <person name="Grouzdev D.S."/>
            <person name="Nazina T.N."/>
        </authorList>
    </citation>
    <scope>NUCLEOTIDE SEQUENCE [LARGE SCALE GENOMIC DNA]</scope>
    <source>
        <strain evidence="3 4">SHC 3-19</strain>
    </source>
</reference>
<evidence type="ECO:0000313" key="3">
    <source>
        <dbReference type="EMBL" id="TLX22945.1"/>
    </source>
</evidence>
<feature type="domain" description="ABC-type transport auxiliary lipoprotein component" evidence="2">
    <location>
        <begin position="37"/>
        <end position="197"/>
    </location>
</feature>
<evidence type="ECO:0000313" key="4">
    <source>
        <dbReference type="Proteomes" id="UP000308508"/>
    </source>
</evidence>
<feature type="chain" id="PRO_5024320253" evidence="1">
    <location>
        <begin position="21"/>
        <end position="218"/>
    </location>
</feature>
<gene>
    <name evidence="3" type="ORF">E5S66_02670</name>
</gene>
<keyword evidence="1" id="KW-0732">Signal</keyword>
<dbReference type="AlphaFoldDB" id="A0A5R9PHH6"/>
<dbReference type="SUPFAM" id="SSF159594">
    <property type="entry name" value="XCC0632-like"/>
    <property type="match status" value="1"/>
</dbReference>
<evidence type="ECO:0000256" key="1">
    <source>
        <dbReference type="SAM" id="SignalP"/>
    </source>
</evidence>
<comment type="caution">
    <text evidence="3">The sequence shown here is derived from an EMBL/GenBank/DDBJ whole genome shotgun (WGS) entry which is preliminary data.</text>
</comment>
<proteinExistence type="predicted"/>
<dbReference type="STRING" id="1123377.GCA_000423885_01464"/>
<name>A0A5R9PHH6_9GAMM</name>
<dbReference type="RefSeq" id="WP_138347249.1">
    <property type="nucleotide sequence ID" value="NZ_SROY01000001.1"/>
</dbReference>
<dbReference type="Pfam" id="PF03886">
    <property type="entry name" value="ABC_trans_aux"/>
    <property type="match status" value="1"/>
</dbReference>
<evidence type="ECO:0000259" key="2">
    <source>
        <dbReference type="Pfam" id="PF03886"/>
    </source>
</evidence>
<organism evidence="3 4">
    <name type="scientific">Thermomonas fusca</name>
    <dbReference type="NCBI Taxonomy" id="215690"/>
    <lineage>
        <taxon>Bacteria</taxon>
        <taxon>Pseudomonadati</taxon>
        <taxon>Pseudomonadota</taxon>
        <taxon>Gammaproteobacteria</taxon>
        <taxon>Lysobacterales</taxon>
        <taxon>Lysobacteraceae</taxon>
        <taxon>Thermomonas</taxon>
    </lineage>
</organism>
<sequence>MSPLQRCLHPALLAASLLLAGCSSLIGGPRETPTIYAPEPAPRVEPSWPAADWSLAVAHPGEAQMDDGPRIVVSPVPGELQVYRAALWARTPAEMVQDAVLRTLEDSGKLPLVTRQGSGVSTDYRLLLEVRAFRAEYAGNAVPAAVVEVNAQLLHLRDQSVAGSRNFRHSQPAAGVEVAQVADAFAQALSALGHDVAGWSLQTGQAHTGQPHPSTPAR</sequence>
<dbReference type="EMBL" id="SROY01000001">
    <property type="protein sequence ID" value="TLX22945.1"/>
    <property type="molecule type" value="Genomic_DNA"/>
</dbReference>
<protein>
    <submittedName>
        <fullName evidence="3">ABC transporter</fullName>
    </submittedName>
</protein>
<feature type="signal peptide" evidence="1">
    <location>
        <begin position="1"/>
        <end position="20"/>
    </location>
</feature>
<dbReference type="Gene3D" id="3.40.50.10610">
    <property type="entry name" value="ABC-type transport auxiliary lipoprotein component"/>
    <property type="match status" value="1"/>
</dbReference>
<dbReference type="Proteomes" id="UP000308508">
    <property type="component" value="Unassembled WGS sequence"/>
</dbReference>
<accession>A0A5R9PHH6</accession>
<dbReference type="InterPro" id="IPR005586">
    <property type="entry name" value="ABC_trans_aux"/>
</dbReference>
<dbReference type="PROSITE" id="PS51257">
    <property type="entry name" value="PROKAR_LIPOPROTEIN"/>
    <property type="match status" value="1"/>
</dbReference>